<dbReference type="EMBL" id="PGOL01002564">
    <property type="protein sequence ID" value="PKI46884.1"/>
    <property type="molecule type" value="Genomic_DNA"/>
</dbReference>
<dbReference type="PANTHER" id="PTHR34190">
    <property type="entry name" value="EXPRESSED PROTEIN"/>
    <property type="match status" value="1"/>
</dbReference>
<dbReference type="PANTHER" id="PTHR34190:SF3">
    <property type="entry name" value="MICROSPORE-SPECIFIC PROMOTER 2"/>
    <property type="match status" value="1"/>
</dbReference>
<feature type="compositionally biased region" description="Polar residues" evidence="1">
    <location>
        <begin position="116"/>
        <end position="133"/>
    </location>
</feature>
<feature type="compositionally biased region" description="Polar residues" evidence="1">
    <location>
        <begin position="170"/>
        <end position="192"/>
    </location>
</feature>
<feature type="region of interest" description="Disordered" evidence="1">
    <location>
        <begin position="116"/>
        <end position="214"/>
    </location>
</feature>
<name>A0A2I0ISC2_PUNGR</name>
<dbReference type="AlphaFoldDB" id="A0A2I0ISC2"/>
<comment type="caution">
    <text evidence="2">The sequence shown here is derived from an EMBL/GenBank/DDBJ whole genome shotgun (WGS) entry which is preliminary data.</text>
</comment>
<dbReference type="Proteomes" id="UP000233551">
    <property type="component" value="Unassembled WGS sequence"/>
</dbReference>
<proteinExistence type="predicted"/>
<evidence type="ECO:0000313" key="2">
    <source>
        <dbReference type="EMBL" id="PKI46884.1"/>
    </source>
</evidence>
<organism evidence="2 3">
    <name type="scientific">Punica granatum</name>
    <name type="common">Pomegranate</name>
    <dbReference type="NCBI Taxonomy" id="22663"/>
    <lineage>
        <taxon>Eukaryota</taxon>
        <taxon>Viridiplantae</taxon>
        <taxon>Streptophyta</taxon>
        <taxon>Embryophyta</taxon>
        <taxon>Tracheophyta</taxon>
        <taxon>Spermatophyta</taxon>
        <taxon>Magnoliopsida</taxon>
        <taxon>eudicotyledons</taxon>
        <taxon>Gunneridae</taxon>
        <taxon>Pentapetalae</taxon>
        <taxon>rosids</taxon>
        <taxon>malvids</taxon>
        <taxon>Myrtales</taxon>
        <taxon>Lythraceae</taxon>
        <taxon>Punica</taxon>
    </lineage>
</organism>
<keyword evidence="3" id="KW-1185">Reference proteome</keyword>
<reference evidence="2 3" key="1">
    <citation type="submission" date="2017-11" db="EMBL/GenBank/DDBJ databases">
        <title>De-novo sequencing of pomegranate (Punica granatum L.) genome.</title>
        <authorList>
            <person name="Akparov Z."/>
            <person name="Amiraslanov A."/>
            <person name="Hajiyeva S."/>
            <person name="Abbasov M."/>
            <person name="Kaur K."/>
            <person name="Hamwieh A."/>
            <person name="Solovyev V."/>
            <person name="Salamov A."/>
            <person name="Braich B."/>
            <person name="Kosarev P."/>
            <person name="Mahmoud A."/>
            <person name="Hajiyev E."/>
            <person name="Babayeva S."/>
            <person name="Izzatullayeva V."/>
            <person name="Mammadov A."/>
            <person name="Mammadov A."/>
            <person name="Sharifova S."/>
            <person name="Ojaghi J."/>
            <person name="Eynullazada K."/>
            <person name="Bayramov B."/>
            <person name="Abdulazimova A."/>
            <person name="Shahmuradov I."/>
        </authorList>
    </citation>
    <scope>NUCLEOTIDE SEQUENCE [LARGE SCALE GENOMIC DNA]</scope>
    <source>
        <strain evidence="3">cv. AG2017</strain>
        <tissue evidence="2">Leaf</tissue>
    </source>
</reference>
<sequence length="228" mass="25462">MEGKSNQLINFARTLCFPDLKLSLLKPEKLCENMDPERRLNSTVPLISRLDHLDFIVRMKRLESKHDLPKWASRSSEIVPLDLAIGEVYCKGSLIDRVNSLEHRLLQLLLEIDSSGSSRTSKLTPSQDTPSSEGSKRELSGSSTAFGFPNLQPIREPRAVPPNNKPEIQAQATSQRTVHNTKKSTAASQVKAQTRKSRAAGEANKSCKALNKRQQKPRASFYIRLLGC</sequence>
<evidence type="ECO:0000313" key="3">
    <source>
        <dbReference type="Proteomes" id="UP000233551"/>
    </source>
</evidence>
<accession>A0A2I0ISC2</accession>
<protein>
    <submittedName>
        <fullName evidence="2">Uncharacterized protein</fullName>
    </submittedName>
</protein>
<evidence type="ECO:0000256" key="1">
    <source>
        <dbReference type="SAM" id="MobiDB-lite"/>
    </source>
</evidence>
<gene>
    <name evidence="2" type="ORF">CRG98_032695</name>
</gene>